<dbReference type="EMBL" id="OU015566">
    <property type="protein sequence ID" value="CAG5105361.1"/>
    <property type="molecule type" value="Genomic_DNA"/>
</dbReference>
<reference evidence="2 3" key="1">
    <citation type="submission" date="2021-04" db="EMBL/GenBank/DDBJ databases">
        <authorList>
            <person name="Bliznina A."/>
        </authorList>
    </citation>
    <scope>NUCLEOTIDE SEQUENCE [LARGE SCALE GENOMIC DNA]</scope>
</reference>
<name>A0ABN7SZ10_OIKDI</name>
<feature type="compositionally biased region" description="Polar residues" evidence="1">
    <location>
        <begin position="61"/>
        <end position="71"/>
    </location>
</feature>
<accession>A0ABN7SZ10</accession>
<proteinExistence type="predicted"/>
<evidence type="ECO:0000313" key="2">
    <source>
        <dbReference type="EMBL" id="CAG5105361.1"/>
    </source>
</evidence>
<organism evidence="2 3">
    <name type="scientific">Oikopleura dioica</name>
    <name type="common">Tunicate</name>
    <dbReference type="NCBI Taxonomy" id="34765"/>
    <lineage>
        <taxon>Eukaryota</taxon>
        <taxon>Metazoa</taxon>
        <taxon>Chordata</taxon>
        <taxon>Tunicata</taxon>
        <taxon>Appendicularia</taxon>
        <taxon>Copelata</taxon>
        <taxon>Oikopleuridae</taxon>
        <taxon>Oikopleura</taxon>
    </lineage>
</organism>
<sequence>MRKKLLLETVKEDFSPFFPAEPDSKYFNAKALRLFKTGGSQSFPKKPQRKVRTPSEKEATTDSSGNVNQKMKLSRDEAEDKLVELGAVTREDIDYLKRNHYYGQKGCKVTSRFKKEVEKDFSAFFPAEPDKKSFKERARLLFKKGGSQYFTIKSDKKKSEDNRAVEYRLQPEEISVTRESLRPRKKKRKRKLQ</sequence>
<feature type="region of interest" description="Disordered" evidence="1">
    <location>
        <begin position="38"/>
        <end position="75"/>
    </location>
</feature>
<keyword evidence="3" id="KW-1185">Reference proteome</keyword>
<evidence type="ECO:0000313" key="3">
    <source>
        <dbReference type="Proteomes" id="UP001158576"/>
    </source>
</evidence>
<evidence type="ECO:0000256" key="1">
    <source>
        <dbReference type="SAM" id="MobiDB-lite"/>
    </source>
</evidence>
<dbReference type="Proteomes" id="UP001158576">
    <property type="component" value="Chromosome 1"/>
</dbReference>
<gene>
    <name evidence="2" type="ORF">OKIOD_LOCUS10827</name>
</gene>
<protein>
    <submittedName>
        <fullName evidence="2">Oidioi.mRNA.OKI2018_I69.chr1.g2062.t1.cds</fullName>
    </submittedName>
</protein>